<comment type="subcellular location">
    <subcellularLocation>
        <location evidence="1">Cell membrane</location>
        <topology evidence="1">Multi-pass membrane protein</topology>
    </subcellularLocation>
</comment>
<comment type="similarity">
    <text evidence="6">Belongs to the ABC-4 integral membrane protein family.</text>
</comment>
<evidence type="ECO:0000256" key="6">
    <source>
        <dbReference type="ARBA" id="ARBA00038076"/>
    </source>
</evidence>
<feature type="transmembrane region" description="Helical" evidence="7">
    <location>
        <begin position="743"/>
        <end position="772"/>
    </location>
</feature>
<dbReference type="EMBL" id="JBHRWI010000076">
    <property type="protein sequence ID" value="MFC3517314.1"/>
    <property type="molecule type" value="Genomic_DNA"/>
</dbReference>
<keyword evidence="3 7" id="KW-0812">Transmembrane</keyword>
<sequence>MLKLTLAGLRAHRRRLLLAALATLLGTAFVAGTLVLSDTLRTNTDRTVAGNADKADVAVVADNQLRKLDQAAVDRVAAIASVRQVQGLVIGDITVLDRNGRPVRDQPMGFSVTMRTTAVQGRLPAGDGEAVLAEQTAKTLASGVGDTITLVDHATGEPHSVRVSGLSSVTGQGILALRGGIGFTAPVARQLTGQTGFSEMYVKGGDPQGLKAKVAAAVGSGPYEVFSGQEFAERQAAGSGIDPVVLRSGLVMFALIALFVAMFVIYNTFSILVAQRTRELALARCVGASRGQVFGGVLAESAVVGLGAAVAGLLAGIGAGYLALPVMSAFGTPISPDSFTVTPTTVVLSVLAGLLATVAAALLPAAAATRVPPVAALRFQAEPRPERLNRARAAVAALLCAAGVASTAGGLASNGKTYPLVLVAFGGLLFFAGVILFGPVIVRVFGGMVGLPIRRTLGVPGRLAVANAMRNPKRAATTVLALIIGITLTTGVSVITSSLESSVGVGVGEALPADYVITPPGTDSSVTLPRSIGDSLRGHDGVTEFTRVREAPVAVKGATSMLSTMEGAIAPGVVQGSLDGFGPGQVALRPERASELGVGVGGTVSMTVAGRPVEAKVVALVTGNVVPRTLVVPGWFDELFPRRGDTSLLVGFAPGTAPDASRAVVDEATAAVPTAKIVATTDAKNRLEASLNQVTALITGLLALAVLISLIGIANTMTLSVLERSRESAMLRAFGLTKRHLRLMLTTEAVIFGIVGGIVGVLLGCGFGLAAARVINDDIVLSLPYGRIALILAGAAVAGVVAALLPLRQAAKTSVVEALAAQ</sequence>
<feature type="transmembrane region" description="Helical" evidence="7">
    <location>
        <begin position="393"/>
        <end position="412"/>
    </location>
</feature>
<evidence type="ECO:0000313" key="11">
    <source>
        <dbReference type="Proteomes" id="UP001595764"/>
    </source>
</evidence>
<feature type="domain" description="ABC3 transporter permease C-terminal" evidence="8">
    <location>
        <begin position="252"/>
        <end position="373"/>
    </location>
</feature>
<evidence type="ECO:0000259" key="9">
    <source>
        <dbReference type="Pfam" id="PF12704"/>
    </source>
</evidence>
<evidence type="ECO:0000313" key="10">
    <source>
        <dbReference type="EMBL" id="MFC3517314.1"/>
    </source>
</evidence>
<dbReference type="Pfam" id="PF02687">
    <property type="entry name" value="FtsX"/>
    <property type="match status" value="2"/>
</dbReference>
<evidence type="ECO:0000256" key="7">
    <source>
        <dbReference type="SAM" id="Phobius"/>
    </source>
</evidence>
<keyword evidence="2" id="KW-1003">Cell membrane</keyword>
<accession>A0ABV7QZ38</accession>
<evidence type="ECO:0000256" key="2">
    <source>
        <dbReference type="ARBA" id="ARBA00022475"/>
    </source>
</evidence>
<evidence type="ECO:0000256" key="4">
    <source>
        <dbReference type="ARBA" id="ARBA00022989"/>
    </source>
</evidence>
<dbReference type="InterPro" id="IPR050250">
    <property type="entry name" value="Macrolide_Exporter_MacB"/>
</dbReference>
<feature type="domain" description="ABC3 transporter permease C-terminal" evidence="8">
    <location>
        <begin position="701"/>
        <end position="814"/>
    </location>
</feature>
<feature type="domain" description="MacB-like periplasmic core" evidence="9">
    <location>
        <begin position="17"/>
        <end position="173"/>
    </location>
</feature>
<gene>
    <name evidence="10" type="ORF">ACFORO_44645</name>
</gene>
<keyword evidence="4 7" id="KW-1133">Transmembrane helix</keyword>
<feature type="transmembrane region" description="Helical" evidence="7">
    <location>
        <begin position="293"/>
        <end position="324"/>
    </location>
</feature>
<name>A0ABV7QZ38_9PSEU</name>
<dbReference type="PANTHER" id="PTHR30572:SF4">
    <property type="entry name" value="ABC TRANSPORTER PERMEASE YTRF"/>
    <property type="match status" value="1"/>
</dbReference>
<evidence type="ECO:0000256" key="1">
    <source>
        <dbReference type="ARBA" id="ARBA00004651"/>
    </source>
</evidence>
<keyword evidence="11" id="KW-1185">Reference proteome</keyword>
<dbReference type="InterPro" id="IPR025857">
    <property type="entry name" value="MacB_PCD"/>
</dbReference>
<dbReference type="PANTHER" id="PTHR30572">
    <property type="entry name" value="MEMBRANE COMPONENT OF TRANSPORTER-RELATED"/>
    <property type="match status" value="1"/>
</dbReference>
<organism evidence="10 11">
    <name type="scientific">Amycolatopsis halotolerans</name>
    <dbReference type="NCBI Taxonomy" id="330083"/>
    <lineage>
        <taxon>Bacteria</taxon>
        <taxon>Bacillati</taxon>
        <taxon>Actinomycetota</taxon>
        <taxon>Actinomycetes</taxon>
        <taxon>Pseudonocardiales</taxon>
        <taxon>Pseudonocardiaceae</taxon>
        <taxon>Amycolatopsis</taxon>
    </lineage>
</organism>
<feature type="transmembrane region" description="Helical" evidence="7">
    <location>
        <begin position="344"/>
        <end position="368"/>
    </location>
</feature>
<feature type="transmembrane region" description="Helical" evidence="7">
    <location>
        <begin position="418"/>
        <end position="445"/>
    </location>
</feature>
<feature type="transmembrane region" description="Helical" evidence="7">
    <location>
        <begin position="479"/>
        <end position="499"/>
    </location>
</feature>
<evidence type="ECO:0000259" key="8">
    <source>
        <dbReference type="Pfam" id="PF02687"/>
    </source>
</evidence>
<dbReference type="InterPro" id="IPR003838">
    <property type="entry name" value="ABC3_permease_C"/>
</dbReference>
<evidence type="ECO:0000256" key="3">
    <source>
        <dbReference type="ARBA" id="ARBA00022692"/>
    </source>
</evidence>
<evidence type="ECO:0000256" key="5">
    <source>
        <dbReference type="ARBA" id="ARBA00023136"/>
    </source>
</evidence>
<dbReference type="Pfam" id="PF12704">
    <property type="entry name" value="MacB_PCD"/>
    <property type="match status" value="1"/>
</dbReference>
<feature type="transmembrane region" description="Helical" evidence="7">
    <location>
        <begin position="250"/>
        <end position="273"/>
    </location>
</feature>
<proteinExistence type="inferred from homology"/>
<protein>
    <submittedName>
        <fullName evidence="10">ABC transporter permease</fullName>
    </submittedName>
</protein>
<comment type="caution">
    <text evidence="10">The sequence shown here is derived from an EMBL/GenBank/DDBJ whole genome shotgun (WGS) entry which is preliminary data.</text>
</comment>
<feature type="transmembrane region" description="Helical" evidence="7">
    <location>
        <begin position="694"/>
        <end position="722"/>
    </location>
</feature>
<reference evidence="11" key="1">
    <citation type="journal article" date="2019" name="Int. J. Syst. Evol. Microbiol.">
        <title>The Global Catalogue of Microorganisms (GCM) 10K type strain sequencing project: providing services to taxonomists for standard genome sequencing and annotation.</title>
        <authorList>
            <consortium name="The Broad Institute Genomics Platform"/>
            <consortium name="The Broad Institute Genome Sequencing Center for Infectious Disease"/>
            <person name="Wu L."/>
            <person name="Ma J."/>
        </authorList>
    </citation>
    <scope>NUCLEOTIDE SEQUENCE [LARGE SCALE GENOMIC DNA]</scope>
    <source>
        <strain evidence="11">CGMCC 4.7682</strain>
    </source>
</reference>
<dbReference type="Proteomes" id="UP001595764">
    <property type="component" value="Unassembled WGS sequence"/>
</dbReference>
<keyword evidence="5 7" id="KW-0472">Membrane</keyword>
<feature type="transmembrane region" description="Helical" evidence="7">
    <location>
        <begin position="784"/>
        <end position="805"/>
    </location>
</feature>
<dbReference type="RefSeq" id="WP_377896768.1">
    <property type="nucleotide sequence ID" value="NZ_JBHRWI010000076.1"/>
</dbReference>